<dbReference type="Gene3D" id="3.40.50.720">
    <property type="entry name" value="NAD(P)-binding Rossmann-like Domain"/>
    <property type="match status" value="1"/>
</dbReference>
<reference evidence="3 4" key="1">
    <citation type="submission" date="2020-02" db="EMBL/GenBank/DDBJ databases">
        <title>Full genome sequence of Nocardioides sp. R-3366.</title>
        <authorList>
            <person name="Im W.-T."/>
        </authorList>
    </citation>
    <scope>NUCLEOTIDE SEQUENCE [LARGE SCALE GENOMIC DNA]</scope>
    <source>
        <strain evidence="3 4">R-3366</strain>
    </source>
</reference>
<keyword evidence="4" id="KW-1185">Reference proteome</keyword>
<dbReference type="Proteomes" id="UP000502996">
    <property type="component" value="Chromosome"/>
</dbReference>
<dbReference type="AlphaFoldDB" id="A0A6G6WKR7"/>
<organism evidence="3 4">
    <name type="scientific">Nocardioides anomalus</name>
    <dbReference type="NCBI Taxonomy" id="2712223"/>
    <lineage>
        <taxon>Bacteria</taxon>
        <taxon>Bacillati</taxon>
        <taxon>Actinomycetota</taxon>
        <taxon>Actinomycetes</taxon>
        <taxon>Propionibacteriales</taxon>
        <taxon>Nocardioidaceae</taxon>
        <taxon>Nocardioides</taxon>
    </lineage>
</organism>
<evidence type="ECO:0000256" key="1">
    <source>
        <dbReference type="ARBA" id="ARBA00023002"/>
    </source>
</evidence>
<sequence>MTTVGLIGAGNIGTAVARLALAAGQQVVLSNSRGPETLTGLVASLGEGASADTAEGAATRGDIVVVTIPLKAVTAVPVEPLAGKVVLDTNNYYPGRDGQVPALEAGEVTSSQLLQQHLPTSKVVKAFNHIGSGDLESQGQPAGTEGRRALAVFGDDADAVALAGQWLDRLGYDVVNGGGLEESWRIQPDTPGYGPRLDADGLRQALADAQRP</sequence>
<dbReference type="GO" id="GO:0016491">
    <property type="term" value="F:oxidoreductase activity"/>
    <property type="evidence" value="ECO:0007669"/>
    <property type="project" value="UniProtKB-KW"/>
</dbReference>
<proteinExistence type="predicted"/>
<keyword evidence="1" id="KW-0560">Oxidoreductase</keyword>
<dbReference type="PANTHER" id="PTHR14239:SF10">
    <property type="entry name" value="REDUCTASE"/>
    <property type="match status" value="1"/>
</dbReference>
<gene>
    <name evidence="3" type="ORF">G5V58_08360</name>
</gene>
<dbReference type="Pfam" id="PF03807">
    <property type="entry name" value="F420_oxidored"/>
    <property type="match status" value="1"/>
</dbReference>
<evidence type="ECO:0000259" key="2">
    <source>
        <dbReference type="Pfam" id="PF03807"/>
    </source>
</evidence>
<protein>
    <submittedName>
        <fullName evidence="3">NADPH-dependent F420 reductase</fullName>
    </submittedName>
</protein>
<dbReference type="InterPro" id="IPR036291">
    <property type="entry name" value="NAD(P)-bd_dom_sf"/>
</dbReference>
<dbReference type="InterPro" id="IPR051267">
    <property type="entry name" value="STEAP_metalloreductase"/>
</dbReference>
<name>A0A6G6WKR7_9ACTN</name>
<dbReference type="SUPFAM" id="SSF51735">
    <property type="entry name" value="NAD(P)-binding Rossmann-fold domains"/>
    <property type="match status" value="1"/>
</dbReference>
<accession>A0A6G6WKR7</accession>
<dbReference type="InterPro" id="IPR028939">
    <property type="entry name" value="P5C_Rdtase_cat_N"/>
</dbReference>
<evidence type="ECO:0000313" key="3">
    <source>
        <dbReference type="EMBL" id="QIG45829.1"/>
    </source>
</evidence>
<feature type="domain" description="Pyrroline-5-carboxylate reductase catalytic N-terminal" evidence="2">
    <location>
        <begin position="3"/>
        <end position="92"/>
    </location>
</feature>
<evidence type="ECO:0000313" key="4">
    <source>
        <dbReference type="Proteomes" id="UP000502996"/>
    </source>
</evidence>
<dbReference type="PANTHER" id="PTHR14239">
    <property type="entry name" value="DUDULIN-RELATED"/>
    <property type="match status" value="1"/>
</dbReference>
<dbReference type="KEGG" id="nano:G5V58_08360"/>
<dbReference type="EMBL" id="CP049257">
    <property type="protein sequence ID" value="QIG45829.1"/>
    <property type="molecule type" value="Genomic_DNA"/>
</dbReference>